<keyword evidence="9" id="KW-0238">DNA-binding</keyword>
<dbReference type="InterPro" id="IPR022637">
    <property type="entry name" value="DNA_polIII_beta_cen"/>
</dbReference>
<sequence>MKVARTDFARLLSAVAKVVESRNTIPILATVCLVAEGGTLTATATDLDIEISGSIAAEGDFAACLDAKLLTGIVTKVAGDEITIEQGDGTATLRAGRSKYNLQTLPVDDMPSMAVDGFTAEFTEDLAALFAPVQFAISTEETRYYLNGIFLKGAVDTGSQAVALTAVATDGHRLAKHVASGVSAFDGIIVPRKTVGLVPKGNITVRLSASKIQFVADGTTITSKLIDGTYPDYQRVIPSRNDKIVTFSGDDMARAAGRVSVISSERGRAVKVEVVNDQATLSVNNPDSGNASEDVIVSYANEEPITVGFNSAYLGELVGIFPPGDVKMALSDGAGPVLFTSDNAPNLLAVLMPMRVH</sequence>
<dbReference type="RefSeq" id="WP_239367905.1">
    <property type="nucleotide sequence ID" value="NZ_JAKREW010000020.1"/>
</dbReference>
<comment type="similarity">
    <text evidence="2 10">Belongs to the beta sliding clamp family.</text>
</comment>
<evidence type="ECO:0000313" key="14">
    <source>
        <dbReference type="EMBL" id="MCG7507090.1"/>
    </source>
</evidence>
<comment type="subcellular location">
    <subcellularLocation>
        <location evidence="1 10">Cytoplasm</location>
    </subcellularLocation>
</comment>
<comment type="subunit">
    <text evidence="10">Forms a ring-shaped head-to-tail homodimer around DNA.</text>
</comment>
<keyword evidence="6 10" id="KW-0548">Nucleotidyltransferase</keyword>
<feature type="domain" description="DNA polymerase III beta sliding clamp central" evidence="12">
    <location>
        <begin position="124"/>
        <end position="232"/>
    </location>
</feature>
<dbReference type="EMBL" id="JAKREW010000020">
    <property type="protein sequence ID" value="MCG7507090.1"/>
    <property type="molecule type" value="Genomic_DNA"/>
</dbReference>
<evidence type="ECO:0000259" key="13">
    <source>
        <dbReference type="Pfam" id="PF02768"/>
    </source>
</evidence>
<dbReference type="SUPFAM" id="SSF55979">
    <property type="entry name" value="DNA clamp"/>
    <property type="match status" value="3"/>
</dbReference>
<dbReference type="CDD" id="cd00140">
    <property type="entry name" value="beta_clamp"/>
    <property type="match status" value="1"/>
</dbReference>
<evidence type="ECO:0000256" key="4">
    <source>
        <dbReference type="ARBA" id="ARBA00022490"/>
    </source>
</evidence>
<feature type="domain" description="DNA polymerase III beta sliding clamp C-terminal" evidence="13">
    <location>
        <begin position="235"/>
        <end position="355"/>
    </location>
</feature>
<evidence type="ECO:0000259" key="12">
    <source>
        <dbReference type="Pfam" id="PF02767"/>
    </source>
</evidence>
<dbReference type="Proteomes" id="UP001201701">
    <property type="component" value="Unassembled WGS sequence"/>
</dbReference>
<feature type="domain" description="DNA polymerase III beta sliding clamp N-terminal" evidence="11">
    <location>
        <begin position="2"/>
        <end position="113"/>
    </location>
</feature>
<proteinExistence type="inferred from homology"/>
<dbReference type="InterPro" id="IPR022635">
    <property type="entry name" value="DNA_polIII_beta_C"/>
</dbReference>
<accession>A0ABS9QIC7</accession>
<dbReference type="SMART" id="SM00480">
    <property type="entry name" value="POL3Bc"/>
    <property type="match status" value="1"/>
</dbReference>
<comment type="caution">
    <text evidence="14">The sequence shown here is derived from an EMBL/GenBank/DDBJ whole genome shotgun (WGS) entry which is preliminary data.</text>
</comment>
<reference evidence="14 15" key="1">
    <citation type="submission" date="2022-02" db="EMBL/GenBank/DDBJ databases">
        <title>Draft genome sequence of Mezorhizobium retamae strain IRAMC:0171 isolated from Retama raetam nodules.</title>
        <authorList>
            <person name="Bengaied R."/>
            <person name="Sbissi I."/>
            <person name="Huber K."/>
            <person name="Ghodbane F."/>
            <person name="Nouioui I."/>
            <person name="Tarhouni M."/>
            <person name="Gtari M."/>
        </authorList>
    </citation>
    <scope>NUCLEOTIDE SEQUENCE [LARGE SCALE GENOMIC DNA]</scope>
    <source>
        <strain evidence="14 15">IRAMC:0171</strain>
    </source>
</reference>
<organism evidence="14 15">
    <name type="scientific">Mesorhizobium retamae</name>
    <dbReference type="NCBI Taxonomy" id="2912854"/>
    <lineage>
        <taxon>Bacteria</taxon>
        <taxon>Pseudomonadati</taxon>
        <taxon>Pseudomonadota</taxon>
        <taxon>Alphaproteobacteria</taxon>
        <taxon>Hyphomicrobiales</taxon>
        <taxon>Phyllobacteriaceae</taxon>
        <taxon>Mesorhizobium</taxon>
    </lineage>
</organism>
<keyword evidence="5 10" id="KW-0808">Transferase</keyword>
<dbReference type="PANTHER" id="PTHR30478:SF0">
    <property type="entry name" value="BETA SLIDING CLAMP"/>
    <property type="match status" value="1"/>
</dbReference>
<gene>
    <name evidence="14" type="primary">dnaN</name>
    <name evidence="14" type="ORF">L4923_18840</name>
</gene>
<evidence type="ECO:0000256" key="6">
    <source>
        <dbReference type="ARBA" id="ARBA00022695"/>
    </source>
</evidence>
<dbReference type="NCBIfam" id="TIGR00663">
    <property type="entry name" value="dnan"/>
    <property type="match status" value="1"/>
</dbReference>
<dbReference type="GO" id="GO:0003887">
    <property type="term" value="F:DNA-directed DNA polymerase activity"/>
    <property type="evidence" value="ECO:0007669"/>
    <property type="project" value="UniProtKB-EC"/>
</dbReference>
<dbReference type="Pfam" id="PF00712">
    <property type="entry name" value="DNA_pol3_beta"/>
    <property type="match status" value="1"/>
</dbReference>
<protein>
    <recommendedName>
        <fullName evidence="3 10">Beta sliding clamp</fullName>
    </recommendedName>
</protein>
<dbReference type="Pfam" id="PF02767">
    <property type="entry name" value="DNA_pol3_beta_2"/>
    <property type="match status" value="1"/>
</dbReference>
<evidence type="ECO:0000256" key="8">
    <source>
        <dbReference type="ARBA" id="ARBA00022932"/>
    </source>
</evidence>
<evidence type="ECO:0000256" key="7">
    <source>
        <dbReference type="ARBA" id="ARBA00022705"/>
    </source>
</evidence>
<dbReference type="Gene3D" id="3.70.10.10">
    <property type="match status" value="1"/>
</dbReference>
<comment type="function">
    <text evidence="10">Confers DNA tethering and processivity to DNA polymerases and other proteins. Acts as a clamp, forming a ring around DNA (a reaction catalyzed by the clamp-loading complex) which diffuses in an ATP-independent manner freely and bidirectionally along dsDNA. Initially characterized for its ability to contact the catalytic subunit of DNA polymerase III (Pol III), a complex, multichain enzyme responsible for most of the replicative synthesis in bacteria; Pol III exhibits 3'-5' exonuclease proofreading activity. The beta chain is required for initiation of replication as well as for processivity of DNA replication.</text>
</comment>
<name>A0ABS9QIC7_9HYPH</name>
<keyword evidence="8 10" id="KW-0239">DNA-directed DNA polymerase</keyword>
<evidence type="ECO:0000256" key="1">
    <source>
        <dbReference type="ARBA" id="ARBA00004496"/>
    </source>
</evidence>
<dbReference type="InterPro" id="IPR001001">
    <property type="entry name" value="DNA_polIII_beta"/>
</dbReference>
<dbReference type="Pfam" id="PF02768">
    <property type="entry name" value="DNA_pol3_beta_3"/>
    <property type="match status" value="1"/>
</dbReference>
<evidence type="ECO:0000313" key="15">
    <source>
        <dbReference type="Proteomes" id="UP001201701"/>
    </source>
</evidence>
<keyword evidence="15" id="KW-1185">Reference proteome</keyword>
<evidence type="ECO:0000256" key="10">
    <source>
        <dbReference type="PIRNR" id="PIRNR000804"/>
    </source>
</evidence>
<evidence type="ECO:0000256" key="3">
    <source>
        <dbReference type="ARBA" id="ARBA00021035"/>
    </source>
</evidence>
<dbReference type="InterPro" id="IPR046938">
    <property type="entry name" value="DNA_clamp_sf"/>
</dbReference>
<evidence type="ECO:0000256" key="5">
    <source>
        <dbReference type="ARBA" id="ARBA00022679"/>
    </source>
</evidence>
<dbReference type="PIRSF" id="PIRSF000804">
    <property type="entry name" value="DNA_pol_III_b"/>
    <property type="match status" value="1"/>
</dbReference>
<dbReference type="InterPro" id="IPR022634">
    <property type="entry name" value="DNA_polIII_beta_N"/>
</dbReference>
<evidence type="ECO:0000256" key="9">
    <source>
        <dbReference type="ARBA" id="ARBA00023125"/>
    </source>
</evidence>
<dbReference type="Gene3D" id="3.10.150.10">
    <property type="entry name" value="DNA Polymerase III, subunit A, domain 2"/>
    <property type="match status" value="1"/>
</dbReference>
<evidence type="ECO:0000259" key="11">
    <source>
        <dbReference type="Pfam" id="PF00712"/>
    </source>
</evidence>
<dbReference type="PANTHER" id="PTHR30478">
    <property type="entry name" value="DNA POLYMERASE III SUBUNIT BETA"/>
    <property type="match status" value="1"/>
</dbReference>
<keyword evidence="7 10" id="KW-0235">DNA replication</keyword>
<evidence type="ECO:0000256" key="2">
    <source>
        <dbReference type="ARBA" id="ARBA00010752"/>
    </source>
</evidence>
<keyword evidence="4 10" id="KW-0963">Cytoplasm</keyword>